<evidence type="ECO:0000313" key="2">
    <source>
        <dbReference type="EMBL" id="KAF2201671.1"/>
    </source>
</evidence>
<evidence type="ECO:0000313" key="3">
    <source>
        <dbReference type="Proteomes" id="UP000799536"/>
    </source>
</evidence>
<name>A0A9P4JNY5_9PLEO</name>
<dbReference type="AlphaFoldDB" id="A0A9P4JNY5"/>
<dbReference type="EMBL" id="ML993966">
    <property type="protein sequence ID" value="KAF2201671.1"/>
    <property type="molecule type" value="Genomic_DNA"/>
</dbReference>
<reference evidence="2" key="1">
    <citation type="journal article" date="2020" name="Stud. Mycol.">
        <title>101 Dothideomycetes genomes: a test case for predicting lifestyles and emergence of pathogens.</title>
        <authorList>
            <person name="Haridas S."/>
            <person name="Albert R."/>
            <person name="Binder M."/>
            <person name="Bloem J."/>
            <person name="Labutti K."/>
            <person name="Salamov A."/>
            <person name="Andreopoulos B."/>
            <person name="Baker S."/>
            <person name="Barry K."/>
            <person name="Bills G."/>
            <person name="Bluhm B."/>
            <person name="Cannon C."/>
            <person name="Castanera R."/>
            <person name="Culley D."/>
            <person name="Daum C."/>
            <person name="Ezra D."/>
            <person name="Gonzalez J."/>
            <person name="Henrissat B."/>
            <person name="Kuo A."/>
            <person name="Liang C."/>
            <person name="Lipzen A."/>
            <person name="Lutzoni F."/>
            <person name="Magnuson J."/>
            <person name="Mondo S."/>
            <person name="Nolan M."/>
            <person name="Ohm R."/>
            <person name="Pangilinan J."/>
            <person name="Park H.-J."/>
            <person name="Ramirez L."/>
            <person name="Alfaro M."/>
            <person name="Sun H."/>
            <person name="Tritt A."/>
            <person name="Yoshinaga Y."/>
            <person name="Zwiers L.-H."/>
            <person name="Turgeon B."/>
            <person name="Goodwin S."/>
            <person name="Spatafora J."/>
            <person name="Crous P."/>
            <person name="Grigoriev I."/>
        </authorList>
    </citation>
    <scope>NUCLEOTIDE SEQUENCE</scope>
    <source>
        <strain evidence="2">ATCC 74209</strain>
    </source>
</reference>
<comment type="caution">
    <text evidence="2">The sequence shown here is derived from an EMBL/GenBank/DDBJ whole genome shotgun (WGS) entry which is preliminary data.</text>
</comment>
<gene>
    <name evidence="2" type="ORF">GQ43DRAFT_471583</name>
</gene>
<keyword evidence="3" id="KW-1185">Reference proteome</keyword>
<evidence type="ECO:0000256" key="1">
    <source>
        <dbReference type="SAM" id="MobiDB-lite"/>
    </source>
</evidence>
<proteinExistence type="predicted"/>
<protein>
    <submittedName>
        <fullName evidence="2">Uncharacterized protein</fullName>
    </submittedName>
</protein>
<dbReference type="Proteomes" id="UP000799536">
    <property type="component" value="Unassembled WGS sequence"/>
</dbReference>
<feature type="region of interest" description="Disordered" evidence="1">
    <location>
        <begin position="241"/>
        <end position="273"/>
    </location>
</feature>
<sequence length="313" mass="34700">MAPLPILLFTLTTPLPTFLPKTHAEAHVTHVASRTFTLPVISTLKTPESHLLPTWVFPGDDDTALVHKEDGAQISTPTSITGTLPVGHKNTHVATRAKQFAGTNQTAADLEEIEVVWVDNGGSSENEGKSHDGRKSWLQITGWALLCYSAVSLFLLTWLWAKGLVDGALNPIGFWGLRSNNTNTRTWPRERASSHPHRNSRNSRNSPDTRYSSSVDTLIFAPYADFYESTRPSLNHHEAAVDVEGESVNDSSGGGDGHRRANAVGPADEEEIERTEAVQSARRELERQMEAIHELELQRQARLDDEMRRLGWT</sequence>
<feature type="region of interest" description="Disordered" evidence="1">
    <location>
        <begin position="186"/>
        <end position="212"/>
    </location>
</feature>
<organism evidence="2 3">
    <name type="scientific">Delitschia confertaspora ATCC 74209</name>
    <dbReference type="NCBI Taxonomy" id="1513339"/>
    <lineage>
        <taxon>Eukaryota</taxon>
        <taxon>Fungi</taxon>
        <taxon>Dikarya</taxon>
        <taxon>Ascomycota</taxon>
        <taxon>Pezizomycotina</taxon>
        <taxon>Dothideomycetes</taxon>
        <taxon>Pleosporomycetidae</taxon>
        <taxon>Pleosporales</taxon>
        <taxon>Delitschiaceae</taxon>
        <taxon>Delitschia</taxon>
    </lineage>
</organism>
<accession>A0A9P4JNY5</accession>